<accession>A0A0R2HEY7</accession>
<keyword evidence="3" id="KW-1185">Reference proteome</keyword>
<sequence>MTDKENAEKIMQKYDRNFGTFSKDATRKEYKTVLHYVTQEANRKQRDVAGLK</sequence>
<dbReference type="Proteomes" id="UP000076244">
    <property type="component" value="Chromosome"/>
</dbReference>
<organism evidence="1 4">
    <name type="scientific">Pediococcus damnosus</name>
    <dbReference type="NCBI Taxonomy" id="51663"/>
    <lineage>
        <taxon>Bacteria</taxon>
        <taxon>Bacillati</taxon>
        <taxon>Bacillota</taxon>
        <taxon>Bacilli</taxon>
        <taxon>Lactobacillales</taxon>
        <taxon>Lactobacillaceae</taxon>
        <taxon>Pediococcus</taxon>
    </lineage>
</organism>
<dbReference type="AlphaFoldDB" id="A0A0R2HEY7"/>
<protein>
    <submittedName>
        <fullName evidence="1">Uncharacterized protein</fullName>
    </submittedName>
</protein>
<evidence type="ECO:0000313" key="3">
    <source>
        <dbReference type="Proteomes" id="UP000076244"/>
    </source>
</evidence>
<dbReference type="GeneID" id="59450558"/>
<dbReference type="Proteomes" id="UP000076405">
    <property type="component" value="Chromosome"/>
</dbReference>
<evidence type="ECO:0000313" key="1">
    <source>
        <dbReference type="EMBL" id="AMV63571.1"/>
    </source>
</evidence>
<dbReference type="EMBL" id="CP012275">
    <property type="protein sequence ID" value="AMV63571.1"/>
    <property type="molecule type" value="Genomic_DNA"/>
</dbReference>
<dbReference type="EMBL" id="CP012288">
    <property type="protein sequence ID" value="AMV66489.1"/>
    <property type="molecule type" value="Genomic_DNA"/>
</dbReference>
<gene>
    <name evidence="1" type="ORF">ADU70_2105</name>
    <name evidence="2" type="ORF">ADU72_0544</name>
</gene>
<proteinExistence type="predicted"/>
<reference evidence="3 4" key="1">
    <citation type="journal article" date="2016" name="PLoS ONE">
        <title>The Identification of Novel Diagnostic Marker Genes for the Detection of Beer Spoiling Pediococcus damnosus Strains Using the BlAst Diagnostic Gene findEr.</title>
        <authorList>
            <person name="Behr J."/>
            <person name="Geissler A.J."/>
            <person name="Schmid J."/>
            <person name="Zehe A."/>
            <person name="Vogel R.F."/>
        </authorList>
    </citation>
    <scope>NUCLEOTIDE SEQUENCE [LARGE SCALE GENOMIC DNA]</scope>
    <source>
        <strain evidence="1 4">TMW 2.1533</strain>
        <strain evidence="2 3">TMW 2.1535</strain>
    </source>
</reference>
<dbReference type="KEGG" id="pdm:ADU72_0544"/>
<dbReference type="RefSeq" id="WP_100077841.1">
    <property type="nucleotide sequence ID" value="NZ_BAAAXI010000011.1"/>
</dbReference>
<evidence type="ECO:0000313" key="2">
    <source>
        <dbReference type="EMBL" id="AMV66489.1"/>
    </source>
</evidence>
<name>A0A0R2HEY7_9LACO</name>
<evidence type="ECO:0000313" key="4">
    <source>
        <dbReference type="Proteomes" id="UP000076405"/>
    </source>
</evidence>